<dbReference type="InterPro" id="IPR006171">
    <property type="entry name" value="TOPRIM_dom"/>
</dbReference>
<protein>
    <recommendedName>
        <fullName evidence="11 12">Ribonuclease M5</fullName>
        <ecNumber evidence="11 12">3.1.26.8</ecNumber>
    </recommendedName>
    <alternativeName>
        <fullName evidence="11">RNase M5</fullName>
    </alternativeName>
    <alternativeName>
        <fullName evidence="11">Ribosomal RNA terminal maturase M5</fullName>
    </alternativeName>
</protein>
<evidence type="ECO:0000256" key="10">
    <source>
        <dbReference type="ARBA" id="ARBA00022884"/>
    </source>
</evidence>
<comment type="subcellular location">
    <subcellularLocation>
        <location evidence="11">Cytoplasm</location>
    </subcellularLocation>
</comment>
<reference evidence="14 15" key="1">
    <citation type="submission" date="2016-10" db="EMBL/GenBank/DDBJ databases">
        <authorList>
            <person name="de Groot N.N."/>
        </authorList>
    </citation>
    <scope>NUCLEOTIDE SEQUENCE [LARGE SCALE GENOMIC DNA]</scope>
    <source>
        <strain evidence="14 15">DSM 21650</strain>
    </source>
</reference>
<evidence type="ECO:0000256" key="3">
    <source>
        <dbReference type="ARBA" id="ARBA00022552"/>
    </source>
</evidence>
<dbReference type="GO" id="GO:0019843">
    <property type="term" value="F:rRNA binding"/>
    <property type="evidence" value="ECO:0007669"/>
    <property type="project" value="UniProtKB-KW"/>
</dbReference>
<dbReference type="STRING" id="415015.SAMN05660462_00728"/>
<evidence type="ECO:0000313" key="14">
    <source>
        <dbReference type="EMBL" id="SDY71353.1"/>
    </source>
</evidence>
<evidence type="ECO:0000256" key="4">
    <source>
        <dbReference type="ARBA" id="ARBA00022722"/>
    </source>
</evidence>
<keyword evidence="2 11" id="KW-0690">Ribosome biogenesis</keyword>
<dbReference type="OrthoDB" id="9791329at2"/>
<dbReference type="Gene3D" id="3.40.1360.10">
    <property type="match status" value="1"/>
</dbReference>
<dbReference type="SMART" id="SM00493">
    <property type="entry name" value="TOPRIM"/>
    <property type="match status" value="1"/>
</dbReference>
<evidence type="ECO:0000256" key="6">
    <source>
        <dbReference type="ARBA" id="ARBA00022730"/>
    </source>
</evidence>
<keyword evidence="10 11" id="KW-0694">RNA-binding</keyword>
<dbReference type="Proteomes" id="UP000198625">
    <property type="component" value="Unassembled WGS sequence"/>
</dbReference>
<evidence type="ECO:0000259" key="13">
    <source>
        <dbReference type="PROSITE" id="PS50880"/>
    </source>
</evidence>
<evidence type="ECO:0000256" key="5">
    <source>
        <dbReference type="ARBA" id="ARBA00022723"/>
    </source>
</evidence>
<keyword evidence="6 11" id="KW-0699">rRNA-binding</keyword>
<dbReference type="InterPro" id="IPR034141">
    <property type="entry name" value="TOPRIM_RNase_M5-like"/>
</dbReference>
<dbReference type="SUPFAM" id="SSF110455">
    <property type="entry name" value="Toprim domain"/>
    <property type="match status" value="1"/>
</dbReference>
<evidence type="ECO:0000256" key="8">
    <source>
        <dbReference type="ARBA" id="ARBA00022801"/>
    </source>
</evidence>
<dbReference type="CDD" id="cd01027">
    <property type="entry name" value="TOPRIM_RNase_M5_like"/>
    <property type="match status" value="1"/>
</dbReference>
<evidence type="ECO:0000256" key="1">
    <source>
        <dbReference type="ARBA" id="ARBA00022490"/>
    </source>
</evidence>
<keyword evidence="4 11" id="KW-0540">Nuclease</keyword>
<comment type="function">
    <text evidence="11">Required for correct processing of both the 5' and 3' ends of 5S rRNA precursor. Cleaves both sides of a double-stranded region yielding mature 5S rRNA in one step.</text>
</comment>
<evidence type="ECO:0000256" key="12">
    <source>
        <dbReference type="NCBIfam" id="TIGR00334"/>
    </source>
</evidence>
<dbReference type="NCBIfam" id="TIGR00334">
    <property type="entry name" value="5S_RNA_mat_M5"/>
    <property type="match status" value="1"/>
</dbReference>
<dbReference type="GO" id="GO:0043822">
    <property type="term" value="F:ribonuclease M5 activity"/>
    <property type="evidence" value="ECO:0007669"/>
    <property type="project" value="UniProtKB-UniRule"/>
</dbReference>
<evidence type="ECO:0000256" key="2">
    <source>
        <dbReference type="ARBA" id="ARBA00022517"/>
    </source>
</evidence>
<evidence type="ECO:0000256" key="11">
    <source>
        <dbReference type="HAMAP-Rule" id="MF_01469"/>
    </source>
</evidence>
<name>A0A1H3M428_9FIRM</name>
<keyword evidence="5" id="KW-0479">Metal-binding</keyword>
<dbReference type="InterPro" id="IPR025156">
    <property type="entry name" value="RNase_M5_C"/>
</dbReference>
<dbReference type="EMBL" id="FNQE01000005">
    <property type="protein sequence ID" value="SDY71353.1"/>
    <property type="molecule type" value="Genomic_DNA"/>
</dbReference>
<comment type="catalytic activity">
    <reaction evidence="11">
        <text>Endonucleolytic cleavage of RNA, removing 21 and 42 nucleotides, respectively, from the 5'- and 3'-termini of a 5S-rRNA precursor.</text>
        <dbReference type="EC" id="3.1.26.8"/>
    </reaction>
</comment>
<comment type="similarity">
    <text evidence="11">Belongs to the ribonuclease M5 family.</text>
</comment>
<keyword evidence="1 11" id="KW-0963">Cytoplasm</keyword>
<evidence type="ECO:0000256" key="9">
    <source>
        <dbReference type="ARBA" id="ARBA00022842"/>
    </source>
</evidence>
<dbReference type="PANTHER" id="PTHR39156:SF1">
    <property type="entry name" value="RIBONUCLEASE M5"/>
    <property type="match status" value="1"/>
</dbReference>
<dbReference type="PANTHER" id="PTHR39156">
    <property type="entry name" value="RIBONUCLEASE M5"/>
    <property type="match status" value="1"/>
</dbReference>
<feature type="domain" description="Toprim" evidence="13">
    <location>
        <begin position="3"/>
        <end position="86"/>
    </location>
</feature>
<dbReference type="GO" id="GO:0046872">
    <property type="term" value="F:metal ion binding"/>
    <property type="evidence" value="ECO:0007669"/>
    <property type="project" value="UniProtKB-KW"/>
</dbReference>
<dbReference type="Pfam" id="PF13331">
    <property type="entry name" value="DUF4093"/>
    <property type="match status" value="1"/>
</dbReference>
<dbReference type="FunFam" id="3.40.1360.10:FF:000006">
    <property type="entry name" value="Ribonuclease M5"/>
    <property type="match status" value="1"/>
</dbReference>
<dbReference type="InterPro" id="IPR004466">
    <property type="entry name" value="RNase_M5"/>
</dbReference>
<keyword evidence="3 11" id="KW-0698">rRNA processing</keyword>
<dbReference type="Pfam" id="PF01751">
    <property type="entry name" value="Toprim"/>
    <property type="match status" value="1"/>
</dbReference>
<evidence type="ECO:0000256" key="7">
    <source>
        <dbReference type="ARBA" id="ARBA00022759"/>
    </source>
</evidence>
<dbReference type="PROSITE" id="PS50880">
    <property type="entry name" value="TOPRIM"/>
    <property type="match status" value="1"/>
</dbReference>
<keyword evidence="15" id="KW-1185">Reference proteome</keyword>
<proteinExistence type="inferred from homology"/>
<dbReference type="GO" id="GO:0006364">
    <property type="term" value="P:rRNA processing"/>
    <property type="evidence" value="ECO:0007669"/>
    <property type="project" value="UniProtKB-UniRule"/>
</dbReference>
<dbReference type="GO" id="GO:0005737">
    <property type="term" value="C:cytoplasm"/>
    <property type="evidence" value="ECO:0007669"/>
    <property type="project" value="UniProtKB-SubCell"/>
</dbReference>
<sequence>MIKEIIVVEGRDDISAVKKAVDAELIATGGFGITEETIRRIQTAAERRGVIIFTDPDFAGEKIRGIIANKVKNAKHAFLPKNKAIKDGDIGIENALPEDIIDALSKARVELSEQRNEFTKEDLIECGLVGKDNSSLKRDIIGRILGIGYCNSKQFLKRLNNYGITREEFQDSIRRMYDETK</sequence>
<dbReference type="RefSeq" id="WP_091727357.1">
    <property type="nucleotide sequence ID" value="NZ_FNQE01000005.1"/>
</dbReference>
<keyword evidence="7 11" id="KW-0255">Endonuclease</keyword>
<dbReference type="EC" id="3.1.26.8" evidence="11 12"/>
<organism evidence="14 15">
    <name type="scientific">Proteiniborus ethanoligenes</name>
    <dbReference type="NCBI Taxonomy" id="415015"/>
    <lineage>
        <taxon>Bacteria</taxon>
        <taxon>Bacillati</taxon>
        <taxon>Bacillota</taxon>
        <taxon>Clostridia</taxon>
        <taxon>Eubacteriales</taxon>
        <taxon>Proteiniborus</taxon>
    </lineage>
</organism>
<dbReference type="HAMAP" id="MF_01469">
    <property type="entry name" value="RNase_M5"/>
    <property type="match status" value="1"/>
</dbReference>
<gene>
    <name evidence="11" type="primary">rnmV</name>
    <name evidence="14" type="ORF">SAMN05660462_00728</name>
</gene>
<accession>A0A1H3M428</accession>
<keyword evidence="8 11" id="KW-0378">Hydrolase</keyword>
<keyword evidence="9" id="KW-0460">Magnesium</keyword>
<dbReference type="AlphaFoldDB" id="A0A1H3M428"/>
<evidence type="ECO:0000313" key="15">
    <source>
        <dbReference type="Proteomes" id="UP000198625"/>
    </source>
</evidence>